<accession>F4MQW2</accession>
<dbReference type="GO" id="GO:0004521">
    <property type="term" value="F:RNA endonuclease activity"/>
    <property type="evidence" value="ECO:0007669"/>
    <property type="project" value="TreeGrafter"/>
</dbReference>
<dbReference type="GO" id="GO:0006415">
    <property type="term" value="P:translational termination"/>
    <property type="evidence" value="ECO:0007669"/>
    <property type="project" value="TreeGrafter"/>
</dbReference>
<gene>
    <name evidence="3" type="ORF">MLC_7650</name>
</gene>
<dbReference type="Pfam" id="PF15738">
    <property type="entry name" value="YafQ_toxin"/>
    <property type="match status" value="1"/>
</dbReference>
<dbReference type="NCBIfam" id="TIGR02385">
    <property type="entry name" value="RelE_StbE"/>
    <property type="match status" value="1"/>
</dbReference>
<proteinExistence type="predicted"/>
<sequence>MIRYTILTTTKFIKDLKLAKKQNKDLEKLDIIINKLKNDEILDKKYKDHQLTGKYEGYRECHIEPDWLLIYKKEKKDLLLVLFRLGSHSKIL</sequence>
<dbReference type="EMBL" id="FQ377874">
    <property type="protein sequence ID" value="CBW54495.1"/>
    <property type="molecule type" value="Genomic_DNA"/>
</dbReference>
<name>F4MQW2_MYCML</name>
<dbReference type="SUPFAM" id="SSF143011">
    <property type="entry name" value="RelE-like"/>
    <property type="match status" value="1"/>
</dbReference>
<dbReference type="HOGENOM" id="CLU_161929_4_1_14"/>
<dbReference type="PANTHER" id="PTHR40588">
    <property type="entry name" value="MRNA INTERFERASE TOXIN YAFQ"/>
    <property type="match status" value="1"/>
</dbReference>
<dbReference type="PANTHER" id="PTHR40588:SF1">
    <property type="entry name" value="MRNA INTERFERASE TOXIN YAFQ"/>
    <property type="match status" value="1"/>
</dbReference>
<dbReference type="RefSeq" id="WP_013729866.1">
    <property type="nucleotide sequence ID" value="NC_015431.1"/>
</dbReference>
<evidence type="ECO:0000313" key="3">
    <source>
        <dbReference type="EMBL" id="CBW54495.1"/>
    </source>
</evidence>
<evidence type="ECO:0008006" key="5">
    <source>
        <dbReference type="Google" id="ProtNLM"/>
    </source>
</evidence>
<dbReference type="AlphaFoldDB" id="F4MQW2"/>
<protein>
    <recommendedName>
        <fullName evidence="5">mRNA interferase YafQ</fullName>
    </recommendedName>
</protein>
<reference evidence="4" key="1">
    <citation type="journal article" date="2011" name="BMC Genomics">
        <title>Mycoplasma mycoides, from "mycoides Small Colony" to "capri". A microevolutionary perspective.</title>
        <authorList>
            <person name="Thiaucourt F."/>
            <person name="Manso-Silvan L."/>
            <person name="Salah W."/>
            <person name="Barbe V."/>
            <person name="Berger A."/>
            <person name="Jacob D."/>
            <person name="Breton M."/>
            <person name="Dupuy V."/>
            <person name="Lomenech A.M."/>
            <person name="Blanchard A."/>
            <person name="Sirand-Pugnet P."/>
        </authorList>
    </citation>
    <scope>NUCLEOTIDE SEQUENCE [LARGE SCALE GENOMIC DNA]</scope>
    <source>
        <strain evidence="4">95010</strain>
    </source>
</reference>
<reference evidence="4" key="2">
    <citation type="journal article" date="2011" name="BMC Genomics">
        <title>Mycoplasma mycoides, from mycoides Small Colony to capri. A microevolutionary perspective.</title>
        <authorList>
            <person name="Thiaucourt F."/>
            <person name="Manso-Silvan L."/>
            <person name="Salah W."/>
            <person name="Barbe V."/>
            <person name="Berger A."/>
            <person name="Jacob D."/>
            <person name="Breton M."/>
            <person name="Dupuy V."/>
            <person name="Lomenech A.M."/>
            <person name="Blanchard A."/>
            <person name="Sirand-Pugnet P."/>
        </authorList>
    </citation>
    <scope>NUCLEOTIDE SEQUENCE [LARGE SCALE GENOMIC DNA]</scope>
    <source>
        <strain evidence="4">95010</strain>
    </source>
</reference>
<dbReference type="Gene3D" id="3.30.2310.20">
    <property type="entry name" value="RelE-like"/>
    <property type="match status" value="1"/>
</dbReference>
<evidence type="ECO:0000256" key="2">
    <source>
        <dbReference type="PIRSR" id="PIRSR006156-1"/>
    </source>
</evidence>
<dbReference type="InterPro" id="IPR004386">
    <property type="entry name" value="Toxin_YafQ-like"/>
</dbReference>
<evidence type="ECO:0000256" key="1">
    <source>
        <dbReference type="ARBA" id="ARBA00022649"/>
    </source>
</evidence>
<organism evidence="3 4">
    <name type="scientific">Mycoplasma mycoides subsp. capri LC str. 95010</name>
    <dbReference type="NCBI Taxonomy" id="862259"/>
    <lineage>
        <taxon>Bacteria</taxon>
        <taxon>Bacillati</taxon>
        <taxon>Mycoplasmatota</taxon>
        <taxon>Mollicutes</taxon>
        <taxon>Mycoplasmataceae</taxon>
        <taxon>Mycoplasma</taxon>
    </lineage>
</organism>
<dbReference type="PIRSF" id="PIRSF006156">
    <property type="entry name" value="YafQ"/>
    <property type="match status" value="1"/>
</dbReference>
<dbReference type="InterPro" id="IPR007712">
    <property type="entry name" value="RelE/ParE_toxin"/>
</dbReference>
<feature type="active site" description="Proton donor" evidence="2">
    <location>
        <position position="88"/>
    </location>
</feature>
<keyword evidence="1" id="KW-1277">Toxin-antitoxin system</keyword>
<dbReference type="GO" id="GO:0006402">
    <property type="term" value="P:mRNA catabolic process"/>
    <property type="evidence" value="ECO:0007669"/>
    <property type="project" value="TreeGrafter"/>
</dbReference>
<dbReference type="KEGG" id="mml:MLC_7650"/>
<dbReference type="InterPro" id="IPR035093">
    <property type="entry name" value="RelE/ParE_toxin_dom_sf"/>
</dbReference>
<evidence type="ECO:0000313" key="4">
    <source>
        <dbReference type="Proteomes" id="UP000010103"/>
    </source>
</evidence>
<dbReference type="Proteomes" id="UP000010103">
    <property type="component" value="Chromosome"/>
</dbReference>